<dbReference type="Proteomes" id="UP000886752">
    <property type="component" value="Unassembled WGS sequence"/>
</dbReference>
<dbReference type="EMBL" id="DXHV01000066">
    <property type="protein sequence ID" value="HIW00952.1"/>
    <property type="molecule type" value="Genomic_DNA"/>
</dbReference>
<dbReference type="InterPro" id="IPR025191">
    <property type="entry name" value="DUF4125"/>
</dbReference>
<comment type="caution">
    <text evidence="1">The sequence shown here is derived from an EMBL/GenBank/DDBJ whole genome shotgun (WGS) entry which is preliminary data.</text>
</comment>
<dbReference type="AlphaFoldDB" id="A0A9D1TQB8"/>
<organism evidence="1 2">
    <name type="scientific">Candidatus Desulfovibrio intestinipullorum</name>
    <dbReference type="NCBI Taxonomy" id="2838536"/>
    <lineage>
        <taxon>Bacteria</taxon>
        <taxon>Pseudomonadati</taxon>
        <taxon>Thermodesulfobacteriota</taxon>
        <taxon>Desulfovibrionia</taxon>
        <taxon>Desulfovibrionales</taxon>
        <taxon>Desulfovibrionaceae</taxon>
        <taxon>Desulfovibrio</taxon>
    </lineage>
</organism>
<accession>A0A9D1TQB8</accession>
<dbReference type="Pfam" id="PF13526">
    <property type="entry name" value="DUF4125"/>
    <property type="match status" value="1"/>
</dbReference>
<evidence type="ECO:0000313" key="2">
    <source>
        <dbReference type="Proteomes" id="UP000886752"/>
    </source>
</evidence>
<name>A0A9D1TQB8_9BACT</name>
<proteinExistence type="predicted"/>
<protein>
    <submittedName>
        <fullName evidence="1">DUF4125 family protein</fullName>
    </submittedName>
</protein>
<gene>
    <name evidence="1" type="ORF">H9894_07170</name>
</gene>
<sequence length="223" mass="24970">MISEILKRLQTRPPADAQTDSLADALVEREWDFFQETHNRGGRASCQDDPATFAIMRKSQFVCWPMDALQGYAADLDQALAEGRNPVMEKYAYMMRRTHPAEFAAMAHLLPAISARKQDLVHDIVAANMAWEEECTRLYPHVRAAGRPLRSSSDTACATSFETYLEGELCTYGEATLEALHKHVLAAREQGQNLAERTLDAMAQFYGFASIGELEARKAQGRI</sequence>
<reference evidence="1" key="2">
    <citation type="submission" date="2021-04" db="EMBL/GenBank/DDBJ databases">
        <authorList>
            <person name="Gilroy R."/>
        </authorList>
    </citation>
    <scope>NUCLEOTIDE SEQUENCE</scope>
    <source>
        <strain evidence="1">ChiHecec2B26-446</strain>
    </source>
</reference>
<reference evidence="1" key="1">
    <citation type="journal article" date="2021" name="PeerJ">
        <title>Extensive microbial diversity within the chicken gut microbiome revealed by metagenomics and culture.</title>
        <authorList>
            <person name="Gilroy R."/>
            <person name="Ravi A."/>
            <person name="Getino M."/>
            <person name="Pursley I."/>
            <person name="Horton D.L."/>
            <person name="Alikhan N.F."/>
            <person name="Baker D."/>
            <person name="Gharbi K."/>
            <person name="Hall N."/>
            <person name="Watson M."/>
            <person name="Adriaenssens E.M."/>
            <person name="Foster-Nyarko E."/>
            <person name="Jarju S."/>
            <person name="Secka A."/>
            <person name="Antonio M."/>
            <person name="Oren A."/>
            <person name="Chaudhuri R.R."/>
            <person name="La Ragione R."/>
            <person name="Hildebrand F."/>
            <person name="Pallen M.J."/>
        </authorList>
    </citation>
    <scope>NUCLEOTIDE SEQUENCE</scope>
    <source>
        <strain evidence="1">ChiHecec2B26-446</strain>
    </source>
</reference>
<evidence type="ECO:0000313" key="1">
    <source>
        <dbReference type="EMBL" id="HIW00952.1"/>
    </source>
</evidence>